<dbReference type="Proteomes" id="UP000243819">
    <property type="component" value="Unassembled WGS sequence"/>
</dbReference>
<dbReference type="FunFam" id="3.40.50.300:FF:000006">
    <property type="entry name" value="DNA-binding transcriptional regulator NtrC"/>
    <property type="match status" value="1"/>
</dbReference>
<dbReference type="Gene3D" id="3.30.450.20">
    <property type="entry name" value="PAS domain"/>
    <property type="match status" value="1"/>
</dbReference>
<evidence type="ECO:0000256" key="1">
    <source>
        <dbReference type="ARBA" id="ARBA00022741"/>
    </source>
</evidence>
<dbReference type="SUPFAM" id="SSF52540">
    <property type="entry name" value="P-loop containing nucleoside triphosphate hydrolases"/>
    <property type="match status" value="1"/>
</dbReference>
<proteinExistence type="predicted"/>
<keyword evidence="3" id="KW-0805">Transcription regulation</keyword>
<dbReference type="STRING" id="1120990.SAMN03080614_101529"/>
<protein>
    <submittedName>
        <fullName evidence="7">PAS domain S-box-containing protein</fullName>
    </submittedName>
</protein>
<reference evidence="8" key="1">
    <citation type="submission" date="2016-10" db="EMBL/GenBank/DDBJ databases">
        <authorList>
            <person name="Varghese N."/>
            <person name="Submissions S."/>
        </authorList>
    </citation>
    <scope>NUCLEOTIDE SEQUENCE [LARGE SCALE GENOMIC DNA]</scope>
    <source>
        <strain evidence="8">DSM 13577</strain>
    </source>
</reference>
<dbReference type="SUPFAM" id="SSF55785">
    <property type="entry name" value="PYP-like sensor domain (PAS domain)"/>
    <property type="match status" value="1"/>
</dbReference>
<evidence type="ECO:0000259" key="6">
    <source>
        <dbReference type="PROSITE" id="PS50112"/>
    </source>
</evidence>
<dbReference type="RefSeq" id="WP_091350087.1">
    <property type="nucleotide sequence ID" value="NZ_FOIF01000015.1"/>
</dbReference>
<dbReference type="NCBIfam" id="TIGR00229">
    <property type="entry name" value="sensory_box"/>
    <property type="match status" value="1"/>
</dbReference>
<dbReference type="InterPro" id="IPR025662">
    <property type="entry name" value="Sigma_54_int_dom_ATP-bd_1"/>
</dbReference>
<dbReference type="InterPro" id="IPR025944">
    <property type="entry name" value="Sigma_54_int_dom_CS"/>
</dbReference>
<evidence type="ECO:0000256" key="4">
    <source>
        <dbReference type="ARBA" id="ARBA00023163"/>
    </source>
</evidence>
<dbReference type="PANTHER" id="PTHR32071:SF57">
    <property type="entry name" value="C4-DICARBOXYLATE TRANSPORT TRANSCRIPTIONAL REGULATORY PROTEIN DCTD"/>
    <property type="match status" value="1"/>
</dbReference>
<dbReference type="InterPro" id="IPR027417">
    <property type="entry name" value="P-loop_NTPase"/>
</dbReference>
<dbReference type="SMART" id="SM00382">
    <property type="entry name" value="AAA"/>
    <property type="match status" value="1"/>
</dbReference>
<dbReference type="Gene3D" id="1.10.8.60">
    <property type="match status" value="1"/>
</dbReference>
<dbReference type="Gene3D" id="1.10.10.60">
    <property type="entry name" value="Homeodomain-like"/>
    <property type="match status" value="1"/>
</dbReference>
<evidence type="ECO:0000256" key="2">
    <source>
        <dbReference type="ARBA" id="ARBA00022840"/>
    </source>
</evidence>
<dbReference type="PRINTS" id="PR01590">
    <property type="entry name" value="HTHFIS"/>
</dbReference>
<dbReference type="SMART" id="SM00091">
    <property type="entry name" value="PAS"/>
    <property type="match status" value="1"/>
</dbReference>
<dbReference type="InterPro" id="IPR035965">
    <property type="entry name" value="PAS-like_dom_sf"/>
</dbReference>
<dbReference type="Pfam" id="PF13426">
    <property type="entry name" value="PAS_9"/>
    <property type="match status" value="1"/>
</dbReference>
<keyword evidence="4" id="KW-0804">Transcription</keyword>
<dbReference type="Gene3D" id="3.40.50.300">
    <property type="entry name" value="P-loop containing nucleotide triphosphate hydrolases"/>
    <property type="match status" value="1"/>
</dbReference>
<dbReference type="InterPro" id="IPR003593">
    <property type="entry name" value="AAA+_ATPase"/>
</dbReference>
<keyword evidence="2" id="KW-0067">ATP-binding</keyword>
<name>A0A1I0A049_9FIRM</name>
<evidence type="ECO:0000256" key="3">
    <source>
        <dbReference type="ARBA" id="ARBA00023015"/>
    </source>
</evidence>
<dbReference type="Pfam" id="PF00158">
    <property type="entry name" value="Sigma54_activat"/>
    <property type="match status" value="1"/>
</dbReference>
<dbReference type="InterPro" id="IPR002078">
    <property type="entry name" value="Sigma_54_int"/>
</dbReference>
<dbReference type="PROSITE" id="PS00675">
    <property type="entry name" value="SIGMA54_INTERACT_1"/>
    <property type="match status" value="1"/>
</dbReference>
<evidence type="ECO:0000259" key="5">
    <source>
        <dbReference type="PROSITE" id="PS50045"/>
    </source>
</evidence>
<dbReference type="InterPro" id="IPR009057">
    <property type="entry name" value="Homeodomain-like_sf"/>
</dbReference>
<dbReference type="GO" id="GO:0043565">
    <property type="term" value="F:sequence-specific DNA binding"/>
    <property type="evidence" value="ECO:0007669"/>
    <property type="project" value="InterPro"/>
</dbReference>
<dbReference type="Pfam" id="PF25601">
    <property type="entry name" value="AAA_lid_14"/>
    <property type="match status" value="1"/>
</dbReference>
<feature type="domain" description="PAS" evidence="6">
    <location>
        <begin position="12"/>
        <end position="62"/>
    </location>
</feature>
<evidence type="ECO:0000313" key="8">
    <source>
        <dbReference type="Proteomes" id="UP000243819"/>
    </source>
</evidence>
<dbReference type="PROSITE" id="PS50112">
    <property type="entry name" value="PAS"/>
    <property type="match status" value="1"/>
</dbReference>
<sequence>MERTTIINDNYLVNLLNKIFDPIPVPIILIDKDTRIRLINNCFCEFLGLKREDMLGKKVYEIDENTRFPYVFEKKKPEIAWKHKFKNGKTAIVHRIPILDDYGNVIYGFGLVLFKDIKEFEEIVKKNQLLEHQLNFYKVKLKELSGSKYSWENIIGESERIIKTKLLAKKAAQSDSNVLLLGESGTGKELFAHAIHNESKRNNYPFVKINCAAIPSELLESELFGYEEGAFTGAKKGGKIGKFELANRGTIFLDEIAEMPLGMQAKLLRVLQEKEIDRIGGTTSIKVDVRIIAATNKDLKKLVEENKFREDLYYRINVMMIEIPPLRERIEDISILSKYFLNKLSDQIGKYVFRITDEALKLLKVYHWPGNVRELENVLERAINLTDSNYISIEHLPIFISKPEGKVKQKKINNENSFNKTLRNIIEQAEEEAIRECLKYTKGNKRLAAKILNISRSRLYEKIKKYNLEI</sequence>
<feature type="domain" description="Sigma-54 factor interaction" evidence="5">
    <location>
        <begin position="154"/>
        <end position="384"/>
    </location>
</feature>
<dbReference type="InterPro" id="IPR002197">
    <property type="entry name" value="HTH_Fis"/>
</dbReference>
<dbReference type="PROSITE" id="PS50045">
    <property type="entry name" value="SIGMA54_INTERACT_4"/>
    <property type="match status" value="1"/>
</dbReference>
<evidence type="ECO:0000313" key="7">
    <source>
        <dbReference type="EMBL" id="SES87419.1"/>
    </source>
</evidence>
<dbReference type="InterPro" id="IPR058031">
    <property type="entry name" value="AAA_lid_NorR"/>
</dbReference>
<dbReference type="OrthoDB" id="9803970at2"/>
<accession>A0A1I0A049</accession>
<dbReference type="GO" id="GO:0005524">
    <property type="term" value="F:ATP binding"/>
    <property type="evidence" value="ECO:0007669"/>
    <property type="project" value="UniProtKB-KW"/>
</dbReference>
<dbReference type="CDD" id="cd00009">
    <property type="entry name" value="AAA"/>
    <property type="match status" value="1"/>
</dbReference>
<dbReference type="PANTHER" id="PTHR32071">
    <property type="entry name" value="TRANSCRIPTIONAL REGULATORY PROTEIN"/>
    <property type="match status" value="1"/>
</dbReference>
<dbReference type="Pfam" id="PF02954">
    <property type="entry name" value="HTH_8"/>
    <property type="match status" value="1"/>
</dbReference>
<dbReference type="GO" id="GO:0006355">
    <property type="term" value="P:regulation of DNA-templated transcription"/>
    <property type="evidence" value="ECO:0007669"/>
    <property type="project" value="InterPro"/>
</dbReference>
<keyword evidence="8" id="KW-1185">Reference proteome</keyword>
<dbReference type="PROSITE" id="PS00688">
    <property type="entry name" value="SIGMA54_INTERACT_3"/>
    <property type="match status" value="1"/>
</dbReference>
<organism evidence="7 8">
    <name type="scientific">Anaerobranca gottschalkii DSM 13577</name>
    <dbReference type="NCBI Taxonomy" id="1120990"/>
    <lineage>
        <taxon>Bacteria</taxon>
        <taxon>Bacillati</taxon>
        <taxon>Bacillota</taxon>
        <taxon>Clostridia</taxon>
        <taxon>Eubacteriales</taxon>
        <taxon>Proteinivoracaceae</taxon>
        <taxon>Anaerobranca</taxon>
    </lineage>
</organism>
<dbReference type="InterPro" id="IPR000014">
    <property type="entry name" value="PAS"/>
</dbReference>
<dbReference type="CDD" id="cd00130">
    <property type="entry name" value="PAS"/>
    <property type="match status" value="1"/>
</dbReference>
<dbReference type="EMBL" id="FOIF01000015">
    <property type="protein sequence ID" value="SES87419.1"/>
    <property type="molecule type" value="Genomic_DNA"/>
</dbReference>
<dbReference type="SUPFAM" id="SSF46689">
    <property type="entry name" value="Homeodomain-like"/>
    <property type="match status" value="1"/>
</dbReference>
<gene>
    <name evidence="7" type="ORF">SAMN03080614_101529</name>
</gene>
<keyword evidence="1" id="KW-0547">Nucleotide-binding</keyword>
<dbReference type="AlphaFoldDB" id="A0A1I0A049"/>